<keyword evidence="10" id="KW-0808">Transferase</keyword>
<keyword evidence="6 8" id="KW-0472">Membrane</keyword>
<proteinExistence type="inferred from homology"/>
<feature type="transmembrane region" description="Helical" evidence="8">
    <location>
        <begin position="237"/>
        <end position="256"/>
    </location>
</feature>
<evidence type="ECO:0000256" key="3">
    <source>
        <dbReference type="ARBA" id="ARBA00022475"/>
    </source>
</evidence>
<keyword evidence="11" id="KW-1185">Reference proteome</keyword>
<keyword evidence="5 8" id="KW-1133">Transmembrane helix</keyword>
<evidence type="ECO:0000256" key="1">
    <source>
        <dbReference type="ARBA" id="ARBA00004651"/>
    </source>
</evidence>
<evidence type="ECO:0000256" key="6">
    <source>
        <dbReference type="ARBA" id="ARBA00023136"/>
    </source>
</evidence>
<feature type="transmembrane region" description="Helical" evidence="8">
    <location>
        <begin position="35"/>
        <end position="54"/>
    </location>
</feature>
<dbReference type="PANTHER" id="PTHR40074">
    <property type="entry name" value="O-ACETYLTRANSFERASE WECH"/>
    <property type="match status" value="1"/>
</dbReference>
<gene>
    <name evidence="10" type="ORF">GCM10009547_42500</name>
</gene>
<comment type="similarity">
    <text evidence="2">Belongs to the acyltransferase 3 family.</text>
</comment>
<feature type="domain" description="Acyltransferase 3" evidence="9">
    <location>
        <begin position="31"/>
        <end position="356"/>
    </location>
</feature>
<keyword evidence="4 8" id="KW-0812">Transmembrane</keyword>
<dbReference type="PANTHER" id="PTHR40074:SF2">
    <property type="entry name" value="O-ACETYLTRANSFERASE WECH"/>
    <property type="match status" value="1"/>
</dbReference>
<keyword evidence="10" id="KW-0012">Acyltransferase</keyword>
<feature type="transmembrane region" description="Helical" evidence="8">
    <location>
        <begin position="180"/>
        <end position="200"/>
    </location>
</feature>
<feature type="region of interest" description="Disordered" evidence="7">
    <location>
        <begin position="1"/>
        <end position="27"/>
    </location>
</feature>
<name>A0ABN1H989_9ACTN</name>
<evidence type="ECO:0000256" key="7">
    <source>
        <dbReference type="SAM" id="MobiDB-lite"/>
    </source>
</evidence>
<evidence type="ECO:0000313" key="10">
    <source>
        <dbReference type="EMBL" id="GAA0633984.1"/>
    </source>
</evidence>
<keyword evidence="3" id="KW-1003">Cell membrane</keyword>
<reference evidence="10 11" key="1">
    <citation type="journal article" date="2019" name="Int. J. Syst. Evol. Microbiol.">
        <title>The Global Catalogue of Microorganisms (GCM) 10K type strain sequencing project: providing services to taxonomists for standard genome sequencing and annotation.</title>
        <authorList>
            <consortium name="The Broad Institute Genomics Platform"/>
            <consortium name="The Broad Institute Genome Sequencing Center for Infectious Disease"/>
            <person name="Wu L."/>
            <person name="Ma J."/>
        </authorList>
    </citation>
    <scope>NUCLEOTIDE SEQUENCE [LARGE SCALE GENOMIC DNA]</scope>
    <source>
        <strain evidence="10 11">JCM 10671</strain>
    </source>
</reference>
<dbReference type="RefSeq" id="WP_344608564.1">
    <property type="nucleotide sequence ID" value="NZ_BAAAHE010000045.1"/>
</dbReference>
<evidence type="ECO:0000256" key="4">
    <source>
        <dbReference type="ARBA" id="ARBA00022692"/>
    </source>
</evidence>
<dbReference type="InterPro" id="IPR002656">
    <property type="entry name" value="Acyl_transf_3_dom"/>
</dbReference>
<sequence>MSGTGTAPRTAFVPGAGRTDTSAGPRRTGTEWMDFARVAGMVAVVVAHVFAPAIRFDVEDRSSPAWWAAMTISAFSRFCVPLFLAISGALLLAPRAGLPPAEFYRRRLHRIGIPLAVWVAFYLALREFTAGDDLGGEGVAREVIGGGVYYHLYFLFVLAGLYALTPFVRLIVLYASERMLVAFVVVLLAIGALDQAAVVLFESGSGNAATRFLPYLGYFVGGLLVCRLPLTRRLVRLGALALGGGVALTTVGGWALSVSMGPEYVEYALLPLSPSVIVTAFGATVLLRALPRHLPRLTSSRTVARLSALSFGVYLAHPAVLTQLRERYPFPTDLPGMLGLGVALLVATLAASMAITAVGRLVPGLRRAF</sequence>
<comment type="caution">
    <text evidence="10">The sequence shown here is derived from an EMBL/GenBank/DDBJ whole genome shotgun (WGS) entry which is preliminary data.</text>
</comment>
<feature type="transmembrane region" description="Helical" evidence="8">
    <location>
        <begin position="212"/>
        <end position="230"/>
    </location>
</feature>
<organism evidence="10 11">
    <name type="scientific">Sporichthya brevicatena</name>
    <dbReference type="NCBI Taxonomy" id="171442"/>
    <lineage>
        <taxon>Bacteria</taxon>
        <taxon>Bacillati</taxon>
        <taxon>Actinomycetota</taxon>
        <taxon>Actinomycetes</taxon>
        <taxon>Sporichthyales</taxon>
        <taxon>Sporichthyaceae</taxon>
        <taxon>Sporichthya</taxon>
    </lineage>
</organism>
<feature type="transmembrane region" description="Helical" evidence="8">
    <location>
        <begin position="302"/>
        <end position="320"/>
    </location>
</feature>
<comment type="subcellular location">
    <subcellularLocation>
        <location evidence="1">Cell membrane</location>
        <topology evidence="1">Multi-pass membrane protein</topology>
    </subcellularLocation>
</comment>
<protein>
    <submittedName>
        <fullName evidence="10">Acyltransferase family protein</fullName>
    </submittedName>
</protein>
<feature type="transmembrane region" description="Helical" evidence="8">
    <location>
        <begin position="66"/>
        <end position="91"/>
    </location>
</feature>
<evidence type="ECO:0000259" key="9">
    <source>
        <dbReference type="Pfam" id="PF01757"/>
    </source>
</evidence>
<evidence type="ECO:0000256" key="8">
    <source>
        <dbReference type="SAM" id="Phobius"/>
    </source>
</evidence>
<evidence type="ECO:0000256" key="5">
    <source>
        <dbReference type="ARBA" id="ARBA00022989"/>
    </source>
</evidence>
<feature type="transmembrane region" description="Helical" evidence="8">
    <location>
        <begin position="111"/>
        <end position="128"/>
    </location>
</feature>
<evidence type="ECO:0000313" key="11">
    <source>
        <dbReference type="Proteomes" id="UP001500957"/>
    </source>
</evidence>
<dbReference type="GO" id="GO:0016746">
    <property type="term" value="F:acyltransferase activity"/>
    <property type="evidence" value="ECO:0007669"/>
    <property type="project" value="UniProtKB-KW"/>
</dbReference>
<accession>A0ABN1H989</accession>
<feature type="transmembrane region" description="Helical" evidence="8">
    <location>
        <begin position="268"/>
        <end position="290"/>
    </location>
</feature>
<dbReference type="Proteomes" id="UP001500957">
    <property type="component" value="Unassembled WGS sequence"/>
</dbReference>
<feature type="transmembrane region" description="Helical" evidence="8">
    <location>
        <begin position="148"/>
        <end position="168"/>
    </location>
</feature>
<dbReference type="Pfam" id="PF01757">
    <property type="entry name" value="Acyl_transf_3"/>
    <property type="match status" value="1"/>
</dbReference>
<feature type="transmembrane region" description="Helical" evidence="8">
    <location>
        <begin position="340"/>
        <end position="362"/>
    </location>
</feature>
<evidence type="ECO:0000256" key="2">
    <source>
        <dbReference type="ARBA" id="ARBA00007400"/>
    </source>
</evidence>
<dbReference type="EMBL" id="BAAAHE010000045">
    <property type="protein sequence ID" value="GAA0633984.1"/>
    <property type="molecule type" value="Genomic_DNA"/>
</dbReference>